<keyword evidence="1" id="KW-0732">Signal</keyword>
<organism evidence="3 4">
    <name type="scientific">Croceitalea dokdonensis DOKDO 023</name>
    <dbReference type="NCBI Taxonomy" id="1300341"/>
    <lineage>
        <taxon>Bacteria</taxon>
        <taxon>Pseudomonadati</taxon>
        <taxon>Bacteroidota</taxon>
        <taxon>Flavobacteriia</taxon>
        <taxon>Flavobacteriales</taxon>
        <taxon>Flavobacteriaceae</taxon>
        <taxon>Croceitalea</taxon>
    </lineage>
</organism>
<evidence type="ECO:0000256" key="1">
    <source>
        <dbReference type="SAM" id="SignalP"/>
    </source>
</evidence>
<evidence type="ECO:0000313" key="3">
    <source>
        <dbReference type="EMBL" id="KPM32104.1"/>
    </source>
</evidence>
<dbReference type="InterPro" id="IPR025411">
    <property type="entry name" value="DUF4136"/>
</dbReference>
<name>A0A0P7B202_9FLAO</name>
<dbReference type="Gene3D" id="3.30.160.670">
    <property type="match status" value="1"/>
</dbReference>
<feature type="chain" id="PRO_5006135300" evidence="1">
    <location>
        <begin position="20"/>
        <end position="199"/>
    </location>
</feature>
<feature type="domain" description="DUF4136" evidence="2">
    <location>
        <begin position="31"/>
        <end position="194"/>
    </location>
</feature>
<dbReference type="Pfam" id="PF13590">
    <property type="entry name" value="DUF4136"/>
    <property type="match status" value="1"/>
</dbReference>
<dbReference type="AlphaFoldDB" id="A0A0P7B202"/>
<sequence length="199" mass="22900">MKKMKLWVLGMATFAIVIACGPTLTTTKMTEKDLGNYQSFAYLPNTNFEVPDNLAGQKDKVGKSVIRAMNDNMKELGYTLNRENPDLLVLLTTKFDKERMRDVDAVYATYPYTTRYPVSPFYDPYYYYGYSNYGEFVGYDVDYSNYEVGTLIVDIIDRKTKNRLWSGTAEEAIYQNDTSAKITQYVDEIFDEYPAVSSD</sequence>
<keyword evidence="4" id="KW-1185">Reference proteome</keyword>
<comment type="caution">
    <text evidence="3">The sequence shown here is derived from an EMBL/GenBank/DDBJ whole genome shotgun (WGS) entry which is preliminary data.</text>
</comment>
<dbReference type="OrthoDB" id="118896at2"/>
<dbReference type="EMBL" id="LDJX01000003">
    <property type="protein sequence ID" value="KPM32104.1"/>
    <property type="molecule type" value="Genomic_DNA"/>
</dbReference>
<proteinExistence type="predicted"/>
<keyword evidence="3" id="KW-0449">Lipoprotein</keyword>
<gene>
    <name evidence="3" type="ORF">I595_1753</name>
</gene>
<accession>A0A0P7B202</accession>
<evidence type="ECO:0000313" key="4">
    <source>
        <dbReference type="Proteomes" id="UP000050280"/>
    </source>
</evidence>
<dbReference type="RefSeq" id="WP_054558907.1">
    <property type="nucleotide sequence ID" value="NZ_LDJX01000003.1"/>
</dbReference>
<evidence type="ECO:0000259" key="2">
    <source>
        <dbReference type="Pfam" id="PF13590"/>
    </source>
</evidence>
<feature type="signal peptide" evidence="1">
    <location>
        <begin position="1"/>
        <end position="19"/>
    </location>
</feature>
<protein>
    <submittedName>
        <fullName evidence="3">Putative lipoprotein</fullName>
    </submittedName>
</protein>
<dbReference type="STRING" id="1300341.I595_1753"/>
<reference evidence="3 4" key="1">
    <citation type="submission" date="2015-09" db="EMBL/GenBank/DDBJ databases">
        <title>Genome sequence of the marine flavobacterium Croceitalea dokdonensis DOKDO 023 that contains proton- and sodium-pumping rhodopsins.</title>
        <authorList>
            <person name="Kwon S.-K."/>
            <person name="Lee H.K."/>
            <person name="Kwak M.-J."/>
            <person name="Kim J.F."/>
        </authorList>
    </citation>
    <scope>NUCLEOTIDE SEQUENCE [LARGE SCALE GENOMIC DNA]</scope>
    <source>
        <strain evidence="3 4">DOKDO 023</strain>
    </source>
</reference>
<dbReference type="Proteomes" id="UP000050280">
    <property type="component" value="Unassembled WGS sequence"/>
</dbReference>
<dbReference type="PROSITE" id="PS51257">
    <property type="entry name" value="PROKAR_LIPOPROTEIN"/>
    <property type="match status" value="1"/>
</dbReference>